<gene>
    <name evidence="2" type="ORF">S12H4_37624</name>
</gene>
<accession>X1V722</accession>
<dbReference type="EMBL" id="BARW01022570">
    <property type="protein sequence ID" value="GAJ00700.1"/>
    <property type="molecule type" value="Genomic_DNA"/>
</dbReference>
<proteinExistence type="predicted"/>
<protein>
    <submittedName>
        <fullName evidence="2">Uncharacterized protein</fullName>
    </submittedName>
</protein>
<evidence type="ECO:0000256" key="1">
    <source>
        <dbReference type="SAM" id="MobiDB-lite"/>
    </source>
</evidence>
<reference evidence="2" key="1">
    <citation type="journal article" date="2014" name="Front. Microbiol.">
        <title>High frequency of phylogenetically diverse reductive dehalogenase-homologous genes in deep subseafloor sedimentary metagenomes.</title>
        <authorList>
            <person name="Kawai M."/>
            <person name="Futagami T."/>
            <person name="Toyoda A."/>
            <person name="Takaki Y."/>
            <person name="Nishi S."/>
            <person name="Hori S."/>
            <person name="Arai W."/>
            <person name="Tsubouchi T."/>
            <person name="Morono Y."/>
            <person name="Uchiyama I."/>
            <person name="Ito T."/>
            <person name="Fujiyama A."/>
            <person name="Inagaki F."/>
            <person name="Takami H."/>
        </authorList>
    </citation>
    <scope>NUCLEOTIDE SEQUENCE</scope>
    <source>
        <strain evidence="2">Expedition CK06-06</strain>
    </source>
</reference>
<dbReference type="AlphaFoldDB" id="X1V722"/>
<feature type="region of interest" description="Disordered" evidence="1">
    <location>
        <begin position="25"/>
        <end position="44"/>
    </location>
</feature>
<name>X1V722_9ZZZZ</name>
<sequence>MSGKQLFISLIVLFIFFSFKGSQEARKPGREAPSPGDSLNPAVSTNGMVSTAHPLATKAGLDILK</sequence>
<organism evidence="2">
    <name type="scientific">marine sediment metagenome</name>
    <dbReference type="NCBI Taxonomy" id="412755"/>
    <lineage>
        <taxon>unclassified sequences</taxon>
        <taxon>metagenomes</taxon>
        <taxon>ecological metagenomes</taxon>
    </lineage>
</organism>
<feature type="non-terminal residue" evidence="2">
    <location>
        <position position="65"/>
    </location>
</feature>
<comment type="caution">
    <text evidence="2">The sequence shown here is derived from an EMBL/GenBank/DDBJ whole genome shotgun (WGS) entry which is preliminary data.</text>
</comment>
<evidence type="ECO:0000313" key="2">
    <source>
        <dbReference type="EMBL" id="GAJ00700.1"/>
    </source>
</evidence>